<dbReference type="RefSeq" id="WP_179747568.1">
    <property type="nucleotide sequence ID" value="NZ_JACCBU010000001.1"/>
</dbReference>
<reference evidence="1 2" key="1">
    <citation type="submission" date="2020-07" db="EMBL/GenBank/DDBJ databases">
        <title>Sequencing the genomes of 1000 actinobacteria strains.</title>
        <authorList>
            <person name="Klenk H.-P."/>
        </authorList>
    </citation>
    <scope>NUCLEOTIDE SEQUENCE [LARGE SCALE GENOMIC DNA]</scope>
    <source>
        <strain evidence="1 2">DSM 22083</strain>
    </source>
</reference>
<evidence type="ECO:0000313" key="2">
    <source>
        <dbReference type="Proteomes" id="UP000569914"/>
    </source>
</evidence>
<dbReference type="AlphaFoldDB" id="A0A7Y9I297"/>
<dbReference type="EMBL" id="JACCBU010000001">
    <property type="protein sequence ID" value="NYE68676.1"/>
    <property type="molecule type" value="Genomic_DNA"/>
</dbReference>
<dbReference type="SUPFAM" id="SSF52540">
    <property type="entry name" value="P-loop containing nucleoside triphosphate hydrolases"/>
    <property type="match status" value="1"/>
</dbReference>
<gene>
    <name evidence="1" type="ORF">BKA15_000005</name>
</gene>
<organism evidence="1 2">
    <name type="scientific">Microlunatus parietis</name>
    <dbReference type="NCBI Taxonomy" id="682979"/>
    <lineage>
        <taxon>Bacteria</taxon>
        <taxon>Bacillati</taxon>
        <taxon>Actinomycetota</taxon>
        <taxon>Actinomycetes</taxon>
        <taxon>Propionibacteriales</taxon>
        <taxon>Propionibacteriaceae</taxon>
        <taxon>Microlunatus</taxon>
    </lineage>
</organism>
<name>A0A7Y9I297_9ACTN</name>
<evidence type="ECO:0008006" key="3">
    <source>
        <dbReference type="Google" id="ProtNLM"/>
    </source>
</evidence>
<keyword evidence="2" id="KW-1185">Reference proteome</keyword>
<protein>
    <recommendedName>
        <fullName evidence="3">AAA domain-containing protein</fullName>
    </recommendedName>
</protein>
<proteinExistence type="predicted"/>
<sequence length="200" mass="22377">MSEMKQHGQAILLTGPPLAGKTSTAMKWAEQRPRTTAPLDWDELRSVLFRGQRVQSLTDVSLQYRFAAKIASATAAHITASGIDCVIAGPRVPASPTDPPEWVSVWDDLDQLDPITIVLLPSLEARLERRRMDTNRLHGRDAITEEQVRESHRWAWQAWAENPRATVLDTTDMTREDVLSAVERAVLDISTRSRVSQSGQ</sequence>
<accession>A0A7Y9I297</accession>
<dbReference type="InterPro" id="IPR027417">
    <property type="entry name" value="P-loop_NTPase"/>
</dbReference>
<dbReference type="Proteomes" id="UP000569914">
    <property type="component" value="Unassembled WGS sequence"/>
</dbReference>
<dbReference type="Gene3D" id="3.40.50.300">
    <property type="entry name" value="P-loop containing nucleotide triphosphate hydrolases"/>
    <property type="match status" value="1"/>
</dbReference>
<evidence type="ECO:0000313" key="1">
    <source>
        <dbReference type="EMBL" id="NYE68676.1"/>
    </source>
</evidence>
<comment type="caution">
    <text evidence="1">The sequence shown here is derived from an EMBL/GenBank/DDBJ whole genome shotgun (WGS) entry which is preliminary data.</text>
</comment>